<name>A0A067KEL3_JATCU</name>
<feature type="compositionally biased region" description="Polar residues" evidence="1">
    <location>
        <begin position="59"/>
        <end position="73"/>
    </location>
</feature>
<evidence type="ECO:0000313" key="3">
    <source>
        <dbReference type="Proteomes" id="UP000027138"/>
    </source>
</evidence>
<dbReference type="EMBL" id="KK914651">
    <property type="protein sequence ID" value="KDP30685.1"/>
    <property type="molecule type" value="Genomic_DNA"/>
</dbReference>
<accession>A0A067KEL3</accession>
<proteinExistence type="predicted"/>
<keyword evidence="3" id="KW-1185">Reference proteome</keyword>
<evidence type="ECO:0000313" key="2">
    <source>
        <dbReference type="EMBL" id="KDP30685.1"/>
    </source>
</evidence>
<feature type="region of interest" description="Disordered" evidence="1">
    <location>
        <begin position="24"/>
        <end position="73"/>
    </location>
</feature>
<reference evidence="2 3" key="1">
    <citation type="journal article" date="2014" name="PLoS ONE">
        <title>Global Analysis of Gene Expression Profiles in Physic Nut (Jatropha curcas L.) Seedlings Exposed to Salt Stress.</title>
        <authorList>
            <person name="Zhang L."/>
            <person name="Zhang C."/>
            <person name="Wu P."/>
            <person name="Chen Y."/>
            <person name="Li M."/>
            <person name="Jiang H."/>
            <person name="Wu G."/>
        </authorList>
    </citation>
    <scope>NUCLEOTIDE SEQUENCE [LARGE SCALE GENOMIC DNA]</scope>
    <source>
        <strain evidence="3">cv. GZQX0401</strain>
        <tissue evidence="2">Young leaves</tissue>
    </source>
</reference>
<feature type="compositionally biased region" description="Basic and acidic residues" evidence="1">
    <location>
        <begin position="24"/>
        <end position="38"/>
    </location>
</feature>
<protein>
    <submittedName>
        <fullName evidence="2">Uncharacterized protein</fullName>
    </submittedName>
</protein>
<evidence type="ECO:0000256" key="1">
    <source>
        <dbReference type="SAM" id="MobiDB-lite"/>
    </source>
</evidence>
<dbReference type="AlphaFoldDB" id="A0A067KEL3"/>
<dbReference type="Proteomes" id="UP000027138">
    <property type="component" value="Unassembled WGS sequence"/>
</dbReference>
<sequence length="73" mass="7813">MAHIGMVVRHGDTYRLAGVDDQPKEDALDEETKVRVEGDESGANIGCIPPTFSGVGPSRSVSQDDTDILNNEV</sequence>
<organism evidence="2 3">
    <name type="scientific">Jatropha curcas</name>
    <name type="common">Barbados nut</name>
    <dbReference type="NCBI Taxonomy" id="180498"/>
    <lineage>
        <taxon>Eukaryota</taxon>
        <taxon>Viridiplantae</taxon>
        <taxon>Streptophyta</taxon>
        <taxon>Embryophyta</taxon>
        <taxon>Tracheophyta</taxon>
        <taxon>Spermatophyta</taxon>
        <taxon>Magnoliopsida</taxon>
        <taxon>eudicotyledons</taxon>
        <taxon>Gunneridae</taxon>
        <taxon>Pentapetalae</taxon>
        <taxon>rosids</taxon>
        <taxon>fabids</taxon>
        <taxon>Malpighiales</taxon>
        <taxon>Euphorbiaceae</taxon>
        <taxon>Crotonoideae</taxon>
        <taxon>Jatropheae</taxon>
        <taxon>Jatropha</taxon>
    </lineage>
</organism>
<gene>
    <name evidence="2" type="ORF">JCGZ_16661</name>
</gene>